<evidence type="ECO:0000256" key="3">
    <source>
        <dbReference type="PIRSR" id="PIRSR000097-2"/>
    </source>
</evidence>
<feature type="domain" description="NADP-dependent oxidoreductase" evidence="5">
    <location>
        <begin position="33"/>
        <end position="267"/>
    </location>
</feature>
<dbReference type="InterPro" id="IPR036812">
    <property type="entry name" value="NAD(P)_OxRdtase_dom_sf"/>
</dbReference>
<dbReference type="InterPro" id="IPR018170">
    <property type="entry name" value="Aldo/ket_reductase_CS"/>
</dbReference>
<dbReference type="STRING" id="1069680.A0A0W4ZWW3"/>
<dbReference type="PRINTS" id="PR00069">
    <property type="entry name" value="ALDKETRDTASE"/>
</dbReference>
<feature type="site" description="Lowers pKa of active site Tyr" evidence="4">
    <location>
        <position position="64"/>
    </location>
</feature>
<dbReference type="InterPro" id="IPR020471">
    <property type="entry name" value="AKR"/>
</dbReference>
<dbReference type="PROSITE" id="PS00063">
    <property type="entry name" value="ALDOKETO_REDUCTASE_3"/>
    <property type="match status" value="1"/>
</dbReference>
<dbReference type="VEuPathDB" id="FungiDB:PNEG_04328"/>
<dbReference type="PANTHER" id="PTHR11732">
    <property type="entry name" value="ALDO/KETO REDUCTASE"/>
    <property type="match status" value="1"/>
</dbReference>
<dbReference type="EMBL" id="AFWA02000013">
    <property type="protein sequence ID" value="KTW32868.1"/>
    <property type="molecule type" value="Genomic_DNA"/>
</dbReference>
<comment type="caution">
    <text evidence="6">The sequence shown here is derived from an EMBL/GenBank/DDBJ whole genome shotgun (WGS) entry which is preliminary data.</text>
</comment>
<reference evidence="7" key="1">
    <citation type="journal article" date="2016" name="Nat. Commun.">
        <title>Genome analysis of three Pneumocystis species reveals adaptation mechanisms to life exclusively in mammalian hosts.</title>
        <authorList>
            <person name="Ma L."/>
            <person name="Chen Z."/>
            <person name="Huang D.W."/>
            <person name="Kutty G."/>
            <person name="Ishihara M."/>
            <person name="Wang H."/>
            <person name="Abouelleil A."/>
            <person name="Bishop L."/>
            <person name="Davey E."/>
            <person name="Deng R."/>
            <person name="Deng X."/>
            <person name="Fan L."/>
            <person name="Fantoni G."/>
            <person name="Fitzgerald M."/>
            <person name="Gogineni E."/>
            <person name="Goldberg J.M."/>
            <person name="Handley G."/>
            <person name="Hu X."/>
            <person name="Huber C."/>
            <person name="Jiao X."/>
            <person name="Jones K."/>
            <person name="Levin J.Z."/>
            <person name="Liu Y."/>
            <person name="Macdonald P."/>
            <person name="Melnikov A."/>
            <person name="Raley C."/>
            <person name="Sassi M."/>
            <person name="Sherman B.T."/>
            <person name="Song X."/>
            <person name="Sykes S."/>
            <person name="Tran B."/>
            <person name="Walsh L."/>
            <person name="Xia Y."/>
            <person name="Yang J."/>
            <person name="Young S."/>
            <person name="Zeng Q."/>
            <person name="Zheng X."/>
            <person name="Stephens R."/>
            <person name="Nusbaum C."/>
            <person name="Birren B.W."/>
            <person name="Azadi P."/>
            <person name="Lempicki R.A."/>
            <person name="Cuomo C.A."/>
            <person name="Kovacs J.A."/>
        </authorList>
    </citation>
    <scope>NUCLEOTIDE SEQUENCE [LARGE SCALE GENOMIC DNA]</scope>
    <source>
        <strain evidence="7">B123</strain>
    </source>
</reference>
<evidence type="ECO:0000256" key="4">
    <source>
        <dbReference type="PIRSR" id="PIRSR000097-3"/>
    </source>
</evidence>
<dbReference type="PIRSF" id="PIRSF000097">
    <property type="entry name" value="AKR"/>
    <property type="match status" value="1"/>
</dbReference>
<accession>A0A0W4ZWW3</accession>
<organism evidence="6 7">
    <name type="scientific">Pneumocystis murina (strain B123)</name>
    <name type="common">Mouse pneumocystis pneumonia agent</name>
    <name type="synonym">Pneumocystis carinii f. sp. muris</name>
    <dbReference type="NCBI Taxonomy" id="1069680"/>
    <lineage>
        <taxon>Eukaryota</taxon>
        <taxon>Fungi</taxon>
        <taxon>Dikarya</taxon>
        <taxon>Ascomycota</taxon>
        <taxon>Taphrinomycotina</taxon>
        <taxon>Pneumocystomycetes</taxon>
        <taxon>Pneumocystaceae</taxon>
        <taxon>Pneumocystis</taxon>
    </lineage>
</organism>
<dbReference type="AlphaFoldDB" id="A0A0W4ZWW3"/>
<feature type="binding site" evidence="3">
    <location>
        <position position="95"/>
    </location>
    <ligand>
        <name>substrate</name>
    </ligand>
</feature>
<dbReference type="RefSeq" id="XP_019613346.1">
    <property type="nucleotide sequence ID" value="XM_019757840.1"/>
</dbReference>
<dbReference type="Pfam" id="PF00248">
    <property type="entry name" value="Aldo_ket_red"/>
    <property type="match status" value="1"/>
</dbReference>
<dbReference type="SUPFAM" id="SSF51430">
    <property type="entry name" value="NAD(P)-linked oxidoreductase"/>
    <property type="match status" value="1"/>
</dbReference>
<evidence type="ECO:0000256" key="1">
    <source>
        <dbReference type="ARBA" id="ARBA00023002"/>
    </source>
</evidence>
<dbReference type="FunFam" id="3.20.20.100:FF:000002">
    <property type="entry name" value="2,5-diketo-D-gluconic acid reductase A"/>
    <property type="match status" value="1"/>
</dbReference>
<dbReference type="eggNOG" id="KOG1577">
    <property type="taxonomic scope" value="Eukaryota"/>
</dbReference>
<evidence type="ECO:0000256" key="2">
    <source>
        <dbReference type="PIRSR" id="PIRSR000097-1"/>
    </source>
</evidence>
<dbReference type="GO" id="GO:0016616">
    <property type="term" value="F:oxidoreductase activity, acting on the CH-OH group of donors, NAD or NADP as acceptor"/>
    <property type="evidence" value="ECO:0007669"/>
    <property type="project" value="UniProtKB-ARBA"/>
</dbReference>
<dbReference type="Gene3D" id="3.20.20.100">
    <property type="entry name" value="NADP-dependent oxidoreductase domain"/>
    <property type="match status" value="1"/>
</dbReference>
<keyword evidence="7" id="KW-1185">Reference proteome</keyword>
<gene>
    <name evidence="6" type="ORF">PNEG_04328</name>
</gene>
<dbReference type="PROSITE" id="PS00062">
    <property type="entry name" value="ALDOKETO_REDUCTASE_2"/>
    <property type="match status" value="1"/>
</dbReference>
<sequence length="289" mass="32611">MVLNKLFKLNTGGYIPALGLGTWQSKPDEVSIADTAFMYLNEEGVGQGIKNSGIPREEIFVTTKLACTFHSRAEECLDQSLNKMKLDYVDLYLMHWPLSLNPNGNHIFFPKKQDGTYDIEKGWDFLKTWKSLEKLLSTGKVKAIGVSNFSTVNLEKLLETAEIIPAVNQCELHPYLSQEKLLKFCIEKGIHLTSYSPFGSTNTPLLKEPMVTEIANKNGMTEAQVILAWCIQRGTSVIPKSVTPSRIISNLQVSELPEDDFLRLNELGKTHKVRYISLNKDITIFHDDE</sequence>
<dbReference type="GeneID" id="19896060"/>
<evidence type="ECO:0000259" key="5">
    <source>
        <dbReference type="Pfam" id="PF00248"/>
    </source>
</evidence>
<dbReference type="Proteomes" id="UP000011958">
    <property type="component" value="Unassembled WGS sequence"/>
</dbReference>
<feature type="active site" description="Proton donor" evidence="2">
    <location>
        <position position="39"/>
    </location>
</feature>
<proteinExistence type="predicted"/>
<protein>
    <recommendedName>
        <fullName evidence="5">NADP-dependent oxidoreductase domain-containing protein</fullName>
    </recommendedName>
</protein>
<dbReference type="OrthoDB" id="416253at2759"/>
<keyword evidence="1" id="KW-0560">Oxidoreductase</keyword>
<name>A0A0W4ZWW3_PNEMU</name>
<evidence type="ECO:0000313" key="6">
    <source>
        <dbReference type="EMBL" id="KTW32868.1"/>
    </source>
</evidence>
<evidence type="ECO:0000313" key="7">
    <source>
        <dbReference type="Proteomes" id="UP000011958"/>
    </source>
</evidence>
<dbReference type="InterPro" id="IPR023210">
    <property type="entry name" value="NADP_OxRdtase_dom"/>
</dbReference>